<evidence type="ECO:0000256" key="5">
    <source>
        <dbReference type="ARBA" id="ARBA00022741"/>
    </source>
</evidence>
<dbReference type="GO" id="GO:0000155">
    <property type="term" value="F:phosphorelay sensor kinase activity"/>
    <property type="evidence" value="ECO:0007669"/>
    <property type="project" value="InterPro"/>
</dbReference>
<dbReference type="CDD" id="cd16917">
    <property type="entry name" value="HATPase_UhpB-NarQ-NarX-like"/>
    <property type="match status" value="1"/>
</dbReference>
<dbReference type="RefSeq" id="WP_090321774.1">
    <property type="nucleotide sequence ID" value="NZ_FNOE01000031.1"/>
</dbReference>
<dbReference type="InterPro" id="IPR036890">
    <property type="entry name" value="HATPase_C_sf"/>
</dbReference>
<evidence type="ECO:0000259" key="10">
    <source>
        <dbReference type="PROSITE" id="PS50109"/>
    </source>
</evidence>
<dbReference type="GO" id="GO:0005524">
    <property type="term" value="F:ATP binding"/>
    <property type="evidence" value="ECO:0007669"/>
    <property type="project" value="UniProtKB-KW"/>
</dbReference>
<dbReference type="InterPro" id="IPR003594">
    <property type="entry name" value="HATPase_dom"/>
</dbReference>
<dbReference type="InterPro" id="IPR000700">
    <property type="entry name" value="PAS-assoc_C"/>
</dbReference>
<dbReference type="PROSITE" id="PS50110">
    <property type="entry name" value="RESPONSE_REGULATORY"/>
    <property type="match status" value="1"/>
</dbReference>
<dbReference type="SUPFAM" id="SSF55785">
    <property type="entry name" value="PYP-like sensor domain (PAS domain)"/>
    <property type="match status" value="1"/>
</dbReference>
<keyword evidence="3 9" id="KW-0597">Phosphoprotein</keyword>
<evidence type="ECO:0000256" key="8">
    <source>
        <dbReference type="ARBA" id="ARBA00023012"/>
    </source>
</evidence>
<comment type="catalytic activity">
    <reaction evidence="1">
        <text>ATP + protein L-histidine = ADP + protein N-phospho-L-histidine.</text>
        <dbReference type="EC" id="2.7.13.3"/>
    </reaction>
</comment>
<dbReference type="SUPFAM" id="SSF55874">
    <property type="entry name" value="ATPase domain of HSP90 chaperone/DNA topoisomerase II/histidine kinase"/>
    <property type="match status" value="1"/>
</dbReference>
<evidence type="ECO:0000313" key="15">
    <source>
        <dbReference type="Proteomes" id="UP000198814"/>
    </source>
</evidence>
<feature type="domain" description="PAS" evidence="12">
    <location>
        <begin position="137"/>
        <end position="208"/>
    </location>
</feature>
<dbReference type="PANTHER" id="PTHR24421:SF10">
    <property type="entry name" value="NITRATE_NITRITE SENSOR PROTEIN NARQ"/>
    <property type="match status" value="1"/>
</dbReference>
<reference evidence="15" key="1">
    <citation type="submission" date="2016-10" db="EMBL/GenBank/DDBJ databases">
        <authorList>
            <person name="Varghese N."/>
            <person name="Submissions S."/>
        </authorList>
    </citation>
    <scope>NUCLEOTIDE SEQUENCE [LARGE SCALE GENOMIC DNA]</scope>
    <source>
        <strain evidence="15">Nm76</strain>
    </source>
</reference>
<keyword evidence="6 14" id="KW-0418">Kinase</keyword>
<dbReference type="EMBL" id="FODO01000028">
    <property type="protein sequence ID" value="SEO95089.1"/>
    <property type="molecule type" value="Genomic_DNA"/>
</dbReference>
<evidence type="ECO:0000259" key="11">
    <source>
        <dbReference type="PROSITE" id="PS50110"/>
    </source>
</evidence>
<keyword evidence="5" id="KW-0547">Nucleotide-binding</keyword>
<evidence type="ECO:0000259" key="12">
    <source>
        <dbReference type="PROSITE" id="PS50112"/>
    </source>
</evidence>
<evidence type="ECO:0000256" key="4">
    <source>
        <dbReference type="ARBA" id="ARBA00022679"/>
    </source>
</evidence>
<dbReference type="InterPro" id="IPR001789">
    <property type="entry name" value="Sig_transdc_resp-reg_receiver"/>
</dbReference>
<evidence type="ECO:0000256" key="2">
    <source>
        <dbReference type="ARBA" id="ARBA00012438"/>
    </source>
</evidence>
<evidence type="ECO:0000256" key="3">
    <source>
        <dbReference type="ARBA" id="ARBA00022553"/>
    </source>
</evidence>
<dbReference type="Gene3D" id="1.20.5.1930">
    <property type="match status" value="1"/>
</dbReference>
<dbReference type="GO" id="GO:0006355">
    <property type="term" value="P:regulation of DNA-templated transcription"/>
    <property type="evidence" value="ECO:0007669"/>
    <property type="project" value="InterPro"/>
</dbReference>
<name>A0A1H8TVR0_9PROT</name>
<dbReference type="InterPro" id="IPR050482">
    <property type="entry name" value="Sensor_HK_TwoCompSys"/>
</dbReference>
<evidence type="ECO:0000256" key="7">
    <source>
        <dbReference type="ARBA" id="ARBA00022840"/>
    </source>
</evidence>
<dbReference type="InterPro" id="IPR000014">
    <property type="entry name" value="PAS"/>
</dbReference>
<evidence type="ECO:0000256" key="6">
    <source>
        <dbReference type="ARBA" id="ARBA00022777"/>
    </source>
</evidence>
<organism evidence="14 15">
    <name type="scientific">Nitrosomonas oligotropha</name>
    <dbReference type="NCBI Taxonomy" id="42354"/>
    <lineage>
        <taxon>Bacteria</taxon>
        <taxon>Pseudomonadati</taxon>
        <taxon>Pseudomonadota</taxon>
        <taxon>Betaproteobacteria</taxon>
        <taxon>Nitrosomonadales</taxon>
        <taxon>Nitrosomonadaceae</taxon>
        <taxon>Nitrosomonas</taxon>
    </lineage>
</organism>
<dbReference type="Pfam" id="PF00989">
    <property type="entry name" value="PAS"/>
    <property type="match status" value="1"/>
</dbReference>
<evidence type="ECO:0000256" key="1">
    <source>
        <dbReference type="ARBA" id="ARBA00000085"/>
    </source>
</evidence>
<dbReference type="InterPro" id="IPR005467">
    <property type="entry name" value="His_kinase_dom"/>
</dbReference>
<feature type="domain" description="PAC" evidence="13">
    <location>
        <begin position="208"/>
        <end position="264"/>
    </location>
</feature>
<dbReference type="SMART" id="SM00387">
    <property type="entry name" value="HATPase_c"/>
    <property type="match status" value="1"/>
</dbReference>
<dbReference type="PROSITE" id="PS50113">
    <property type="entry name" value="PAC"/>
    <property type="match status" value="1"/>
</dbReference>
<dbReference type="Pfam" id="PF02518">
    <property type="entry name" value="HATPase_c"/>
    <property type="match status" value="1"/>
</dbReference>
<dbReference type="Gene3D" id="3.30.565.10">
    <property type="entry name" value="Histidine kinase-like ATPase, C-terminal domain"/>
    <property type="match status" value="1"/>
</dbReference>
<dbReference type="CDD" id="cd00130">
    <property type="entry name" value="PAS"/>
    <property type="match status" value="1"/>
</dbReference>
<proteinExistence type="predicted"/>
<dbReference type="PROSITE" id="PS50109">
    <property type="entry name" value="HIS_KIN"/>
    <property type="match status" value="1"/>
</dbReference>
<evidence type="ECO:0000313" key="14">
    <source>
        <dbReference type="EMBL" id="SEO95089.1"/>
    </source>
</evidence>
<keyword evidence="4" id="KW-0808">Transferase</keyword>
<dbReference type="OrthoDB" id="9782588at2"/>
<dbReference type="Pfam" id="PF00072">
    <property type="entry name" value="Response_reg"/>
    <property type="match status" value="1"/>
</dbReference>
<dbReference type="GO" id="GO:0046983">
    <property type="term" value="F:protein dimerization activity"/>
    <property type="evidence" value="ECO:0007669"/>
    <property type="project" value="InterPro"/>
</dbReference>
<dbReference type="Proteomes" id="UP000198814">
    <property type="component" value="Unassembled WGS sequence"/>
</dbReference>
<dbReference type="CDD" id="cd00156">
    <property type="entry name" value="REC"/>
    <property type="match status" value="1"/>
</dbReference>
<evidence type="ECO:0000259" key="13">
    <source>
        <dbReference type="PROSITE" id="PS50113"/>
    </source>
</evidence>
<dbReference type="InterPro" id="IPR011712">
    <property type="entry name" value="Sig_transdc_His_kin_sub3_dim/P"/>
</dbReference>
<dbReference type="GO" id="GO:0016020">
    <property type="term" value="C:membrane"/>
    <property type="evidence" value="ECO:0007669"/>
    <property type="project" value="InterPro"/>
</dbReference>
<dbReference type="Pfam" id="PF07730">
    <property type="entry name" value="HisKA_3"/>
    <property type="match status" value="1"/>
</dbReference>
<keyword evidence="8" id="KW-0902">Two-component regulatory system</keyword>
<dbReference type="InterPro" id="IPR001610">
    <property type="entry name" value="PAC"/>
</dbReference>
<dbReference type="InterPro" id="IPR013767">
    <property type="entry name" value="PAS_fold"/>
</dbReference>
<dbReference type="SUPFAM" id="SSF52172">
    <property type="entry name" value="CheY-like"/>
    <property type="match status" value="1"/>
</dbReference>
<dbReference type="InterPro" id="IPR035965">
    <property type="entry name" value="PAS-like_dom_sf"/>
</dbReference>
<dbReference type="STRING" id="42354.SAMN05216333_12820"/>
<accession>A0A1H8TVR0</accession>
<feature type="domain" description="Response regulatory" evidence="11">
    <location>
        <begin position="7"/>
        <end position="124"/>
    </location>
</feature>
<sequence>MTLSKIHILLIEDNETDAILVQSDLQLAMGDQTTVVHTERLSSALELIRKQPFDLILSDLTLPDSDGITTINRLRESAASIPIAVLSFRNDEKLAIKAIKAGAQDYLVKGSLTEGVLARVIRYSIERKRLEEGSRKAQKRFQTVFEKAPLGIALINLQTGKYYDVNPKYACIAGRSVDQLLRLNQSDIIHPDDVLSYRKEIELFIHHQSHDSKIVKRVLRPDMSIIWIEMSLVPFESMEGQEICYLCMIEDITERKRMIENLRHLTTHLQDVREEERTRIGREIHDVLGGTLTVLKMDLDWLSKKITADPMHERVKSLYALTGEAIETARRVSVNLRPNVLDNLGLYGAIEWLVREFEQRTNIKCYLESVISAISCNNKNFETSIFRIIQEIFINITRHSRATRVDIELIEDDTDIVITIKDNGVGITESQLLNPESFGIIGMKERTEQFGGTLEIAGTPSQGSVVTLKIPLTVAVTNVGELIHD</sequence>
<dbReference type="Gene3D" id="3.30.450.20">
    <property type="entry name" value="PAS domain"/>
    <property type="match status" value="1"/>
</dbReference>
<dbReference type="SMART" id="SM00448">
    <property type="entry name" value="REC"/>
    <property type="match status" value="1"/>
</dbReference>
<protein>
    <recommendedName>
        <fullName evidence="2">histidine kinase</fullName>
        <ecNumber evidence="2">2.7.13.3</ecNumber>
    </recommendedName>
</protein>
<dbReference type="EC" id="2.7.13.3" evidence="2"/>
<dbReference type="PANTHER" id="PTHR24421">
    <property type="entry name" value="NITRATE/NITRITE SENSOR PROTEIN NARX-RELATED"/>
    <property type="match status" value="1"/>
</dbReference>
<dbReference type="InterPro" id="IPR011006">
    <property type="entry name" value="CheY-like_superfamily"/>
</dbReference>
<feature type="domain" description="Histidine kinase" evidence="10">
    <location>
        <begin position="385"/>
        <end position="474"/>
    </location>
</feature>
<evidence type="ECO:0000256" key="9">
    <source>
        <dbReference type="PROSITE-ProRule" id="PRU00169"/>
    </source>
</evidence>
<feature type="modified residue" description="4-aspartylphosphate" evidence="9">
    <location>
        <position position="59"/>
    </location>
</feature>
<dbReference type="Gene3D" id="3.40.50.2300">
    <property type="match status" value="1"/>
</dbReference>
<dbReference type="SMART" id="SM00086">
    <property type="entry name" value="PAC"/>
    <property type="match status" value="1"/>
</dbReference>
<dbReference type="AlphaFoldDB" id="A0A1H8TVR0"/>
<keyword evidence="15" id="KW-1185">Reference proteome</keyword>
<keyword evidence="7" id="KW-0067">ATP-binding</keyword>
<dbReference type="NCBIfam" id="TIGR00229">
    <property type="entry name" value="sensory_box"/>
    <property type="match status" value="1"/>
</dbReference>
<dbReference type="PROSITE" id="PS50112">
    <property type="entry name" value="PAS"/>
    <property type="match status" value="1"/>
</dbReference>
<gene>
    <name evidence="14" type="ORF">SAMN05216333_12820</name>
</gene>